<comment type="caution">
    <text evidence="1">The sequence shown here is derived from an EMBL/GenBank/DDBJ whole genome shotgun (WGS) entry which is preliminary data.</text>
</comment>
<accession>A0A9Q1JKX2</accession>
<name>A0A9Q1JKX2_9CARY</name>
<dbReference type="AlphaFoldDB" id="A0A9Q1JKX2"/>
<reference evidence="1" key="1">
    <citation type="submission" date="2022-04" db="EMBL/GenBank/DDBJ databases">
        <title>Carnegiea gigantea Genome sequencing and assembly v2.</title>
        <authorList>
            <person name="Copetti D."/>
            <person name="Sanderson M.J."/>
            <person name="Burquez A."/>
            <person name="Wojciechowski M.F."/>
        </authorList>
    </citation>
    <scope>NUCLEOTIDE SEQUENCE</scope>
    <source>
        <strain evidence="1">SGP5-SGP5p</strain>
        <tissue evidence="1">Aerial part</tissue>
    </source>
</reference>
<dbReference type="EMBL" id="JAKOGI010002130">
    <property type="protein sequence ID" value="KAJ8422853.1"/>
    <property type="molecule type" value="Genomic_DNA"/>
</dbReference>
<protein>
    <submittedName>
        <fullName evidence="1">Uncharacterized protein</fullName>
    </submittedName>
</protein>
<evidence type="ECO:0000313" key="1">
    <source>
        <dbReference type="EMBL" id="KAJ8422853.1"/>
    </source>
</evidence>
<sequence>MAILEVEKLQIVPIEPGTLRIQLLYSAQESDKPPHLSSGKTCIHTSIQDHTPPDLFCKQAKDLCPAQCACLQKITAYKCQHNAHPYHVLLLEPRLLHDVFVHIFYPKGHSKKAYNELALEAIYRIVHGWKHITDLTLEEASALKVPHSDPPSSSSRNLIEHLVGLKEDQAELRNQLDHI</sequence>
<gene>
    <name evidence="1" type="ORF">Cgig2_027791</name>
</gene>
<dbReference type="Proteomes" id="UP001153076">
    <property type="component" value="Unassembled WGS sequence"/>
</dbReference>
<evidence type="ECO:0000313" key="2">
    <source>
        <dbReference type="Proteomes" id="UP001153076"/>
    </source>
</evidence>
<organism evidence="1 2">
    <name type="scientific">Carnegiea gigantea</name>
    <dbReference type="NCBI Taxonomy" id="171969"/>
    <lineage>
        <taxon>Eukaryota</taxon>
        <taxon>Viridiplantae</taxon>
        <taxon>Streptophyta</taxon>
        <taxon>Embryophyta</taxon>
        <taxon>Tracheophyta</taxon>
        <taxon>Spermatophyta</taxon>
        <taxon>Magnoliopsida</taxon>
        <taxon>eudicotyledons</taxon>
        <taxon>Gunneridae</taxon>
        <taxon>Pentapetalae</taxon>
        <taxon>Caryophyllales</taxon>
        <taxon>Cactineae</taxon>
        <taxon>Cactaceae</taxon>
        <taxon>Cactoideae</taxon>
        <taxon>Echinocereeae</taxon>
        <taxon>Carnegiea</taxon>
    </lineage>
</organism>
<keyword evidence="2" id="KW-1185">Reference proteome</keyword>
<proteinExistence type="predicted"/>